<accession>D7E8J5</accession>
<gene>
    <name evidence="1" type="ordered locus">Metev_0631</name>
</gene>
<organism evidence="1 2">
    <name type="scientific">Methanohalobium evestigatum (strain ATCC BAA-1072 / DSM 3721 / NBRC 107634 / OCM 161 / Z-7303)</name>
    <dbReference type="NCBI Taxonomy" id="644295"/>
    <lineage>
        <taxon>Archaea</taxon>
        <taxon>Methanobacteriati</taxon>
        <taxon>Methanobacteriota</taxon>
        <taxon>Stenosarchaea group</taxon>
        <taxon>Methanomicrobia</taxon>
        <taxon>Methanosarcinales</taxon>
        <taxon>Methanosarcinaceae</taxon>
        <taxon>Methanohalobium</taxon>
    </lineage>
</organism>
<name>D7E8J5_METEZ</name>
<dbReference type="RefSeq" id="WP_013194105.1">
    <property type="nucleotide sequence ID" value="NC_014253.1"/>
</dbReference>
<dbReference type="EMBL" id="CP002069">
    <property type="protein sequence ID" value="ADI73537.1"/>
    <property type="molecule type" value="Genomic_DNA"/>
</dbReference>
<dbReference type="STRING" id="644295.Metev_0631"/>
<dbReference type="AlphaFoldDB" id="D7E8J5"/>
<reference evidence="1 2" key="1">
    <citation type="submission" date="2010-06" db="EMBL/GenBank/DDBJ databases">
        <title>Complete sequence chromosome of Methanohalobium evestigatum Z-7303.</title>
        <authorList>
            <consortium name="US DOE Joint Genome Institute"/>
            <person name="Lucas S."/>
            <person name="Copeland A."/>
            <person name="Lapidus A."/>
            <person name="Cheng J.-F."/>
            <person name="Bruce D."/>
            <person name="Goodwin L."/>
            <person name="Pitluck S."/>
            <person name="Saunders E."/>
            <person name="Detter J.C."/>
            <person name="Han C."/>
            <person name="Tapia R."/>
            <person name="Land M."/>
            <person name="Hauser L."/>
            <person name="Kyrpides N."/>
            <person name="Mikhailova N."/>
            <person name="Sieprawska-Lupa M."/>
            <person name="Whitman W.B."/>
            <person name="Anderson I."/>
            <person name="Woyke T."/>
        </authorList>
    </citation>
    <scope>NUCLEOTIDE SEQUENCE [LARGE SCALE GENOMIC DNA]</scope>
    <source>
        <strain evidence="2">ATCC BAA-1072 / DSM 3721 / NBRC 107634 / OCM 161 / Z-7303</strain>
    </source>
</reference>
<dbReference type="GeneID" id="9346253"/>
<sequence>MKPLNDILGKEDNIVAKSHVKTFEDINFCILKGYKNSKFSKTTNFYITADELSKCFANDREIIRASKLEHFNFKPESNLVIIEQLDKKLDENVLYEQEKAIVQLVQSARQQGRTYIFLTIHPVSEKLSELCDLYIVKNE</sequence>
<dbReference type="Proteomes" id="UP000000391">
    <property type="component" value="Chromosome"/>
</dbReference>
<proteinExistence type="predicted"/>
<keyword evidence="2" id="KW-1185">Reference proteome</keyword>
<protein>
    <submittedName>
        <fullName evidence="1">Uncharacterized protein</fullName>
    </submittedName>
</protein>
<evidence type="ECO:0000313" key="2">
    <source>
        <dbReference type="Proteomes" id="UP000000391"/>
    </source>
</evidence>
<dbReference type="HOGENOM" id="CLU_1840566_0_0_2"/>
<dbReference type="KEGG" id="mev:Metev_0631"/>
<evidence type="ECO:0000313" key="1">
    <source>
        <dbReference type="EMBL" id="ADI73537.1"/>
    </source>
</evidence>